<dbReference type="AlphaFoldDB" id="A0A7G1G411"/>
<dbReference type="InterPro" id="IPR003791">
    <property type="entry name" value="UPF0178"/>
</dbReference>
<dbReference type="HAMAP" id="MF_00489">
    <property type="entry name" value="UPF0178"/>
    <property type="match status" value="1"/>
</dbReference>
<dbReference type="Proteomes" id="UP000516361">
    <property type="component" value="Chromosome"/>
</dbReference>
<evidence type="ECO:0000313" key="4">
    <source>
        <dbReference type="Proteomes" id="UP000516361"/>
    </source>
</evidence>
<evidence type="ECO:0000313" key="3">
    <source>
        <dbReference type="EMBL" id="BBE31210.1"/>
    </source>
</evidence>
<protein>
    <recommendedName>
        <fullName evidence="2">UPF0178 protein OSSY52_13510</fullName>
    </recommendedName>
</protein>
<dbReference type="PANTHER" id="PTHR35146">
    <property type="entry name" value="UPF0178 PROTEIN YAII"/>
    <property type="match status" value="1"/>
</dbReference>
<dbReference type="FunCoup" id="A0A7G1G411">
    <property type="interactions" value="17"/>
</dbReference>
<comment type="similarity">
    <text evidence="1 2">Belongs to the UPF0178 family.</text>
</comment>
<gene>
    <name evidence="3" type="ORF">OSSY52_13510</name>
</gene>
<evidence type="ECO:0000256" key="1">
    <source>
        <dbReference type="ARBA" id="ARBA00008522"/>
    </source>
</evidence>
<accession>A0A7G1G411</accession>
<name>A0A7G1G411_9BACT</name>
<reference evidence="3 4" key="1">
    <citation type="submission" date="2018-06" db="EMBL/GenBank/DDBJ databases">
        <title>Genome sequencing of Oceanotoga sp. sy52.</title>
        <authorList>
            <person name="Mori K."/>
        </authorList>
    </citation>
    <scope>NUCLEOTIDE SEQUENCE [LARGE SCALE GENOMIC DNA]</scope>
    <source>
        <strain evidence="4">sy52</strain>
    </source>
</reference>
<dbReference type="KEGG" id="ocy:OSSY52_13510"/>
<dbReference type="PANTHER" id="PTHR35146:SF1">
    <property type="entry name" value="UPF0178 PROTEIN YAII"/>
    <property type="match status" value="1"/>
</dbReference>
<dbReference type="RefSeq" id="WP_190613614.1">
    <property type="nucleotide sequence ID" value="NZ_AP018712.1"/>
</dbReference>
<evidence type="ECO:0000256" key="2">
    <source>
        <dbReference type="HAMAP-Rule" id="MF_00489"/>
    </source>
</evidence>
<dbReference type="EMBL" id="AP018712">
    <property type="protein sequence ID" value="BBE31210.1"/>
    <property type="molecule type" value="Genomic_DNA"/>
</dbReference>
<sequence>MRILVDGDACPVKNIIIEIAKKYNIEVIIFASTDHNINIDYAKIIKVAPGRDSVDLVLINSSKEKDIVITNDYGLASLALSKKTIPISFSGIIFNEFNIDSFLMSRYLGAKSRRSGKNIKGPSKRTKEDDIKFKNSFLTIIKRGIKNEYK</sequence>
<dbReference type="Pfam" id="PF02639">
    <property type="entry name" value="DUF188"/>
    <property type="match status" value="1"/>
</dbReference>
<dbReference type="InParanoid" id="A0A7G1G411"/>
<dbReference type="NCBIfam" id="NF001095">
    <property type="entry name" value="PRK00124.1"/>
    <property type="match status" value="1"/>
</dbReference>
<keyword evidence="4" id="KW-1185">Reference proteome</keyword>
<organism evidence="3 4">
    <name type="scientific">Tepiditoga spiralis</name>
    <dbReference type="NCBI Taxonomy" id="2108365"/>
    <lineage>
        <taxon>Bacteria</taxon>
        <taxon>Thermotogati</taxon>
        <taxon>Thermotogota</taxon>
        <taxon>Thermotogae</taxon>
        <taxon>Petrotogales</taxon>
        <taxon>Petrotogaceae</taxon>
        <taxon>Tepiditoga</taxon>
    </lineage>
</organism>
<proteinExistence type="inferred from homology"/>